<feature type="non-terminal residue" evidence="1">
    <location>
        <position position="1"/>
    </location>
</feature>
<name>A0A6V8PRW5_9ACTN</name>
<comment type="caution">
    <text evidence="1">The sequence shown here is derived from an EMBL/GenBank/DDBJ whole genome shotgun (WGS) entry which is preliminary data.</text>
</comment>
<proteinExistence type="predicted"/>
<dbReference type="AlphaFoldDB" id="A0A6V8PRW5"/>
<reference evidence="1 2" key="1">
    <citation type="journal article" date="2020" name="Front. Microbiol.">
        <title>Single-cell genomics of novel Actinobacteria with the Wood-Ljungdahl pathway discovered in a serpentinizing system.</title>
        <authorList>
            <person name="Merino N."/>
            <person name="Kawai M."/>
            <person name="Boyd E.S."/>
            <person name="Colman D.R."/>
            <person name="McGlynn S.E."/>
            <person name="Nealson K.H."/>
            <person name="Kurokawa K."/>
            <person name="Hongoh Y."/>
        </authorList>
    </citation>
    <scope>NUCLEOTIDE SEQUENCE [LARGE SCALE GENOMIC DNA]</scope>
    <source>
        <strain evidence="1 2">S42</strain>
    </source>
</reference>
<accession>A0A6V8PRW5</accession>
<evidence type="ECO:0000313" key="2">
    <source>
        <dbReference type="Proteomes" id="UP000568877"/>
    </source>
</evidence>
<protein>
    <submittedName>
        <fullName evidence="1">Uncharacterized protein</fullName>
    </submittedName>
</protein>
<dbReference type="Proteomes" id="UP000568877">
    <property type="component" value="Unassembled WGS sequence"/>
</dbReference>
<evidence type="ECO:0000313" key="1">
    <source>
        <dbReference type="EMBL" id="GFP33746.1"/>
    </source>
</evidence>
<sequence length="44" mass="5270">SAILMVSFVLLTRLGYNQTERKDRYMETKRTVHMRDHKDESGKK</sequence>
<dbReference type="EMBL" id="BLSA01000695">
    <property type="protein sequence ID" value="GFP33746.1"/>
    <property type="molecule type" value="Genomic_DNA"/>
</dbReference>
<organism evidence="1 2">
    <name type="scientific">Candidatus Hakubella thermalkaliphila</name>
    <dbReference type="NCBI Taxonomy" id="2754717"/>
    <lineage>
        <taxon>Bacteria</taxon>
        <taxon>Bacillati</taxon>
        <taxon>Actinomycetota</taxon>
        <taxon>Actinomycetota incertae sedis</taxon>
        <taxon>Candidatus Hakubellales</taxon>
        <taxon>Candidatus Hakubellaceae</taxon>
        <taxon>Candidatus Hakubella</taxon>
    </lineage>
</organism>
<gene>
    <name evidence="1" type="ORF">HKBW3S42_02085</name>
</gene>